<keyword evidence="2" id="KW-1185">Reference proteome</keyword>
<reference evidence="1" key="1">
    <citation type="submission" date="2020-05" db="EMBL/GenBank/DDBJ databases">
        <title>Large-scale comparative analyses of tick genomes elucidate their genetic diversity and vector capacities.</title>
        <authorList>
            <person name="Jia N."/>
            <person name="Wang J."/>
            <person name="Shi W."/>
            <person name="Du L."/>
            <person name="Sun Y."/>
            <person name="Zhan W."/>
            <person name="Jiang J."/>
            <person name="Wang Q."/>
            <person name="Zhang B."/>
            <person name="Ji P."/>
            <person name="Sakyi L.B."/>
            <person name="Cui X."/>
            <person name="Yuan T."/>
            <person name="Jiang B."/>
            <person name="Yang W."/>
            <person name="Lam T.T.-Y."/>
            <person name="Chang Q."/>
            <person name="Ding S."/>
            <person name="Wang X."/>
            <person name="Zhu J."/>
            <person name="Ruan X."/>
            <person name="Zhao L."/>
            <person name="Wei J."/>
            <person name="Que T."/>
            <person name="Du C."/>
            <person name="Cheng J."/>
            <person name="Dai P."/>
            <person name="Han X."/>
            <person name="Huang E."/>
            <person name="Gao Y."/>
            <person name="Liu J."/>
            <person name="Shao H."/>
            <person name="Ye R."/>
            <person name="Li L."/>
            <person name="Wei W."/>
            <person name="Wang X."/>
            <person name="Wang C."/>
            <person name="Yang T."/>
            <person name="Huo Q."/>
            <person name="Li W."/>
            <person name="Guo W."/>
            <person name="Chen H."/>
            <person name="Zhou L."/>
            <person name="Ni X."/>
            <person name="Tian J."/>
            <person name="Zhou Y."/>
            <person name="Sheng Y."/>
            <person name="Liu T."/>
            <person name="Pan Y."/>
            <person name="Xia L."/>
            <person name="Li J."/>
            <person name="Zhao F."/>
            <person name="Cao W."/>
        </authorList>
    </citation>
    <scope>NUCLEOTIDE SEQUENCE</scope>
    <source>
        <strain evidence="1">Hyas-2018</strain>
    </source>
</reference>
<protein>
    <submittedName>
        <fullName evidence="1">Uncharacterized protein</fullName>
    </submittedName>
</protein>
<evidence type="ECO:0000313" key="2">
    <source>
        <dbReference type="Proteomes" id="UP000821845"/>
    </source>
</evidence>
<evidence type="ECO:0000313" key="1">
    <source>
        <dbReference type="EMBL" id="KAH6932089.1"/>
    </source>
</evidence>
<dbReference type="Proteomes" id="UP000821845">
    <property type="component" value="Chromosome 4"/>
</dbReference>
<dbReference type="EMBL" id="CM023484">
    <property type="protein sequence ID" value="KAH6932089.1"/>
    <property type="molecule type" value="Genomic_DNA"/>
</dbReference>
<name>A0ACB7SE89_HYAAI</name>
<comment type="caution">
    <text evidence="1">The sequence shown here is derived from an EMBL/GenBank/DDBJ whole genome shotgun (WGS) entry which is preliminary data.</text>
</comment>
<gene>
    <name evidence="1" type="ORF">HPB50_002844</name>
</gene>
<organism evidence="1 2">
    <name type="scientific">Hyalomma asiaticum</name>
    <name type="common">Tick</name>
    <dbReference type="NCBI Taxonomy" id="266040"/>
    <lineage>
        <taxon>Eukaryota</taxon>
        <taxon>Metazoa</taxon>
        <taxon>Ecdysozoa</taxon>
        <taxon>Arthropoda</taxon>
        <taxon>Chelicerata</taxon>
        <taxon>Arachnida</taxon>
        <taxon>Acari</taxon>
        <taxon>Parasitiformes</taxon>
        <taxon>Ixodida</taxon>
        <taxon>Ixodoidea</taxon>
        <taxon>Ixodidae</taxon>
        <taxon>Hyalomminae</taxon>
        <taxon>Hyalomma</taxon>
    </lineage>
</organism>
<proteinExistence type="predicted"/>
<accession>A0ACB7SE89</accession>
<sequence>MSGITATADERAYGGNPNPKFKHFSEMWESGDIPATRKQSKSTMLAKPKKSLNIDNLCAIPRISRVRTLFEHMVKNRLNPKL</sequence>